<accession>A0AB34SC48</accession>
<reference evidence="2 3" key="1">
    <citation type="submission" date="2015-02" db="EMBL/GenBank/DDBJ databases">
        <title>Evolution of amylase-binding proteins of oral streptococcal species.</title>
        <authorList>
            <person name="Haase E.M."/>
        </authorList>
    </citation>
    <scope>NUCLEOTIDE SEQUENCE [LARGE SCALE GENOMIC DNA]</scope>
    <source>
        <strain evidence="3">UB10712</strain>
    </source>
</reference>
<evidence type="ECO:0000259" key="1">
    <source>
        <dbReference type="Pfam" id="PF00857"/>
    </source>
</evidence>
<evidence type="ECO:0000313" key="3">
    <source>
        <dbReference type="Proteomes" id="UP000033375"/>
    </source>
</evidence>
<proteinExistence type="predicted"/>
<dbReference type="InterPro" id="IPR036380">
    <property type="entry name" value="Isochorismatase-like_sf"/>
</dbReference>
<feature type="domain" description="Isochorismatase-like" evidence="1">
    <location>
        <begin position="5"/>
        <end position="134"/>
    </location>
</feature>
<dbReference type="InterPro" id="IPR000868">
    <property type="entry name" value="Isochorismatase-like_dom"/>
</dbReference>
<comment type="caution">
    <text evidence="2">The sequence shown here is derived from an EMBL/GenBank/DDBJ whole genome shotgun (WGS) entry which is preliminary data.</text>
</comment>
<dbReference type="AlphaFoldDB" id="A0AB34SC48"/>
<protein>
    <submittedName>
        <fullName evidence="2">Isochorismatase family protein</fullName>
    </submittedName>
</protein>
<dbReference type="Gene3D" id="3.40.50.850">
    <property type="entry name" value="Isochorismatase-like"/>
    <property type="match status" value="1"/>
</dbReference>
<sequence length="156" mass="17469">MADYLLVVDMQSDYVATGKAYDNEALTAAVNDKIASYPSDRVIYILNRFFWERKERKKKFAIDLKVISSRIFEKRRASCFTNPDLKEFLEGTGAKSLEFIGVDGNGCVKASVLAAVKENYQVSVDLSAVGVANQKKFPNTLYKWHSVGVTIEGELL</sequence>
<name>A0AB34SC48_STRGN</name>
<dbReference type="Pfam" id="PF00857">
    <property type="entry name" value="Isochorismatase"/>
    <property type="match status" value="1"/>
</dbReference>
<dbReference type="CDD" id="cd00431">
    <property type="entry name" value="cysteine_hydrolases"/>
    <property type="match status" value="1"/>
</dbReference>
<gene>
    <name evidence="2" type="ORF">TZ88_00713</name>
</gene>
<dbReference type="EMBL" id="JYGN01000002">
    <property type="protein sequence ID" value="KJQ66019.1"/>
    <property type="molecule type" value="Genomic_DNA"/>
</dbReference>
<dbReference type="Proteomes" id="UP000033375">
    <property type="component" value="Unassembled WGS sequence"/>
</dbReference>
<dbReference type="SUPFAM" id="SSF52499">
    <property type="entry name" value="Isochorismatase-like hydrolases"/>
    <property type="match status" value="1"/>
</dbReference>
<evidence type="ECO:0000313" key="2">
    <source>
        <dbReference type="EMBL" id="KJQ66019.1"/>
    </source>
</evidence>
<dbReference type="RefSeq" id="WP_045634454.1">
    <property type="nucleotide sequence ID" value="NZ_JAKUXR010000002.1"/>
</dbReference>
<organism evidence="2 3">
    <name type="scientific">Streptococcus gordonii</name>
    <dbReference type="NCBI Taxonomy" id="1302"/>
    <lineage>
        <taxon>Bacteria</taxon>
        <taxon>Bacillati</taxon>
        <taxon>Bacillota</taxon>
        <taxon>Bacilli</taxon>
        <taxon>Lactobacillales</taxon>
        <taxon>Streptococcaceae</taxon>
        <taxon>Streptococcus</taxon>
    </lineage>
</organism>